<gene>
    <name evidence="1" type="ORF">SAMN04488500_12825</name>
</gene>
<dbReference type="InterPro" id="IPR016064">
    <property type="entry name" value="NAD/diacylglycerol_kinase_sf"/>
</dbReference>
<dbReference type="GO" id="GO:0051287">
    <property type="term" value="F:NAD binding"/>
    <property type="evidence" value="ECO:0007669"/>
    <property type="project" value="UniProtKB-ARBA"/>
</dbReference>
<evidence type="ECO:0000313" key="2">
    <source>
        <dbReference type="Proteomes" id="UP000192738"/>
    </source>
</evidence>
<proteinExistence type="predicted"/>
<dbReference type="OrthoDB" id="4292700at2"/>
<dbReference type="Proteomes" id="UP000192738">
    <property type="component" value="Unassembled WGS sequence"/>
</dbReference>
<dbReference type="GO" id="GO:0003951">
    <property type="term" value="F:NAD+ kinase activity"/>
    <property type="evidence" value="ECO:0007669"/>
    <property type="project" value="InterPro"/>
</dbReference>
<accession>A0A1W2ER06</accession>
<dbReference type="RefSeq" id="WP_084578118.1">
    <property type="nucleotide sequence ID" value="NZ_CP155572.1"/>
</dbReference>
<keyword evidence="1" id="KW-0808">Transferase</keyword>
<dbReference type="EMBL" id="FWXI01000028">
    <property type="protein sequence ID" value="SMD12149.1"/>
    <property type="molecule type" value="Genomic_DNA"/>
</dbReference>
<dbReference type="PIRSF" id="PIRSF018567">
    <property type="entry name" value="AcoX"/>
    <property type="match status" value="1"/>
</dbReference>
<dbReference type="PANTHER" id="PTHR40697:SF3">
    <property type="entry name" value="ACETOIN CATABOLISM PROTEIN X"/>
    <property type="match status" value="1"/>
</dbReference>
<protein>
    <submittedName>
        <fullName evidence="1">Predicted polyphosphate-or ATP-dependent NAD kinase</fullName>
    </submittedName>
</protein>
<reference evidence="1 2" key="1">
    <citation type="submission" date="2017-04" db="EMBL/GenBank/DDBJ databases">
        <authorList>
            <person name="Afonso C.L."/>
            <person name="Miller P.J."/>
            <person name="Scott M.A."/>
            <person name="Spackman E."/>
            <person name="Goraichik I."/>
            <person name="Dimitrov K.M."/>
            <person name="Suarez D.L."/>
            <person name="Swayne D.E."/>
        </authorList>
    </citation>
    <scope>NUCLEOTIDE SEQUENCE [LARGE SCALE GENOMIC DNA]</scope>
    <source>
        <strain evidence="1 2">DSM 5090</strain>
    </source>
</reference>
<evidence type="ECO:0000313" key="1">
    <source>
        <dbReference type="EMBL" id="SMD12149.1"/>
    </source>
</evidence>
<dbReference type="AlphaFoldDB" id="A0A1W2ER06"/>
<dbReference type="InterPro" id="IPR011391">
    <property type="entry name" value="AcoX_kinase"/>
</dbReference>
<dbReference type="Pfam" id="PF01513">
    <property type="entry name" value="NAD_kinase"/>
    <property type="match status" value="1"/>
</dbReference>
<keyword evidence="1" id="KW-0418">Kinase</keyword>
<organism evidence="1 2">
    <name type="scientific">Sporomusa malonica</name>
    <dbReference type="NCBI Taxonomy" id="112901"/>
    <lineage>
        <taxon>Bacteria</taxon>
        <taxon>Bacillati</taxon>
        <taxon>Bacillota</taxon>
        <taxon>Negativicutes</taxon>
        <taxon>Selenomonadales</taxon>
        <taxon>Sporomusaceae</taxon>
        <taxon>Sporomusa</taxon>
    </lineage>
</organism>
<dbReference type="InterPro" id="IPR002504">
    <property type="entry name" value="NADK"/>
</dbReference>
<dbReference type="GO" id="GO:0005524">
    <property type="term" value="F:ATP binding"/>
    <property type="evidence" value="ECO:0007669"/>
    <property type="project" value="UniProtKB-ARBA"/>
</dbReference>
<dbReference type="GO" id="GO:0006741">
    <property type="term" value="P:NADP+ biosynthetic process"/>
    <property type="evidence" value="ECO:0007669"/>
    <property type="project" value="InterPro"/>
</dbReference>
<dbReference type="InterPro" id="IPR039065">
    <property type="entry name" value="AcoX-like"/>
</dbReference>
<dbReference type="STRING" id="112901.SAMN04488500_12825"/>
<sequence length="332" mass="35204">MGHVGIIANPASGKDIRRLVAYGTVVDNLEKVNIVRRLILSLAATGITKITYMPEYYGIVQGAVESICSRHRPDMEFAAADICMTGTQIDSFHAADFMAQCGVNCIITLGGDGTNRMVAKGCRDVPILPVSTGTNNVFPTLVEGTIAGLAAAVVAKGLIAGPPAINPSKKLNIYKNGQLVDIAIVDAVVLNEPFIGSRAIWDAARIRRIVVTRGEPHNIGISSIAGNLAPVRPGEPRGADIEVGTGSIQLRAPIAPGLIERVPVRNYGYIEIGQVIEVNEACVIALDGEREVEIREGEKAQIELTFDGPKVIDAEAALRAAVAQGYSYINTN</sequence>
<name>A0A1W2ER06_9FIRM</name>
<dbReference type="PANTHER" id="PTHR40697">
    <property type="entry name" value="ACETOIN CATABOLISM PROTEIN X"/>
    <property type="match status" value="1"/>
</dbReference>
<keyword evidence="2" id="KW-1185">Reference proteome</keyword>
<dbReference type="SUPFAM" id="SSF111331">
    <property type="entry name" value="NAD kinase/diacylglycerol kinase-like"/>
    <property type="match status" value="1"/>
</dbReference>